<dbReference type="AlphaFoldDB" id="A0A2N5VNG6"/>
<accession>A0A2N5VNG6</accession>
<evidence type="ECO:0000313" key="3">
    <source>
        <dbReference type="EMBL" id="PLW51517.1"/>
    </source>
</evidence>
<feature type="chain" id="PRO_5014652678" evidence="2">
    <location>
        <begin position="22"/>
        <end position="181"/>
    </location>
</feature>
<comment type="caution">
    <text evidence="3">The sequence shown here is derived from an EMBL/GenBank/DDBJ whole genome shotgun (WGS) entry which is preliminary data.</text>
</comment>
<evidence type="ECO:0000256" key="1">
    <source>
        <dbReference type="SAM" id="MobiDB-lite"/>
    </source>
</evidence>
<dbReference type="EMBL" id="PGCI01000005">
    <property type="protein sequence ID" value="PLW51517.1"/>
    <property type="molecule type" value="Genomic_DNA"/>
</dbReference>
<organism evidence="3 4">
    <name type="scientific">Puccinia coronata f. sp. avenae</name>
    <dbReference type="NCBI Taxonomy" id="200324"/>
    <lineage>
        <taxon>Eukaryota</taxon>
        <taxon>Fungi</taxon>
        <taxon>Dikarya</taxon>
        <taxon>Basidiomycota</taxon>
        <taxon>Pucciniomycotina</taxon>
        <taxon>Pucciniomycetes</taxon>
        <taxon>Pucciniales</taxon>
        <taxon>Pucciniaceae</taxon>
        <taxon>Puccinia</taxon>
    </lineage>
</organism>
<dbReference type="Proteomes" id="UP000235392">
    <property type="component" value="Unassembled WGS sequence"/>
</dbReference>
<feature type="region of interest" description="Disordered" evidence="1">
    <location>
        <begin position="54"/>
        <end position="73"/>
    </location>
</feature>
<feature type="signal peptide" evidence="2">
    <location>
        <begin position="1"/>
        <end position="21"/>
    </location>
</feature>
<evidence type="ECO:0000313" key="4">
    <source>
        <dbReference type="Proteomes" id="UP000235392"/>
    </source>
</evidence>
<name>A0A2N5VNG6_9BASI</name>
<sequence length="181" mass="18081">MLTRFAFSAFGIYGIMQLVTGSPTSNPRSVSVTLHVSEGPRLLLVRGLSDMETPHSLHQGASSGGGGGPMAMIGSLTGGANGGAGGGPLGMLGGGKGDEDKGMEIKVGAAAAGVVVHWLCWAVEGEQEQEQEAVLVVHWPTGRFGWWRRAGGPLGMMGGLGGANPMAMLGGGGAAAAAVDL</sequence>
<evidence type="ECO:0000256" key="2">
    <source>
        <dbReference type="SAM" id="SignalP"/>
    </source>
</evidence>
<keyword evidence="2" id="KW-0732">Signal</keyword>
<reference evidence="3 4" key="1">
    <citation type="submission" date="2017-11" db="EMBL/GenBank/DDBJ databases">
        <title>De novo assembly and phasing of dikaryotic genomes from two isolates of Puccinia coronata f. sp. avenae, the causal agent of oat crown rust.</title>
        <authorList>
            <person name="Miller M.E."/>
            <person name="Zhang Y."/>
            <person name="Omidvar V."/>
            <person name="Sperschneider J."/>
            <person name="Schwessinger B."/>
            <person name="Raley C."/>
            <person name="Palmer J.M."/>
            <person name="Garnica D."/>
            <person name="Upadhyaya N."/>
            <person name="Rathjen J."/>
            <person name="Taylor J.M."/>
            <person name="Park R.F."/>
            <person name="Dodds P.N."/>
            <person name="Hirsch C.D."/>
            <person name="Kianian S.F."/>
            <person name="Figueroa M."/>
        </authorList>
    </citation>
    <scope>NUCLEOTIDE SEQUENCE [LARGE SCALE GENOMIC DNA]</scope>
    <source>
        <strain evidence="3">12SD80</strain>
    </source>
</reference>
<protein>
    <submittedName>
        <fullName evidence="3">Uncharacterized protein</fullName>
    </submittedName>
</protein>
<gene>
    <name evidence="3" type="ORF">PCASD_00395</name>
</gene>
<proteinExistence type="predicted"/>